<sequence>MSKLVVDMPILPLNNFSVNFGNVECCT</sequence>
<name>A0A2P2J265_RHIMU</name>
<dbReference type="EMBL" id="GGEC01007077">
    <property type="protein sequence ID" value="MBW87560.1"/>
    <property type="molecule type" value="Transcribed_RNA"/>
</dbReference>
<accession>A0A2P2J265</accession>
<organism evidence="1">
    <name type="scientific">Rhizophora mucronata</name>
    <name type="common">Asiatic mangrove</name>
    <dbReference type="NCBI Taxonomy" id="61149"/>
    <lineage>
        <taxon>Eukaryota</taxon>
        <taxon>Viridiplantae</taxon>
        <taxon>Streptophyta</taxon>
        <taxon>Embryophyta</taxon>
        <taxon>Tracheophyta</taxon>
        <taxon>Spermatophyta</taxon>
        <taxon>Magnoliopsida</taxon>
        <taxon>eudicotyledons</taxon>
        <taxon>Gunneridae</taxon>
        <taxon>Pentapetalae</taxon>
        <taxon>rosids</taxon>
        <taxon>fabids</taxon>
        <taxon>Malpighiales</taxon>
        <taxon>Rhizophoraceae</taxon>
        <taxon>Rhizophora</taxon>
    </lineage>
</organism>
<protein>
    <submittedName>
        <fullName evidence="1">Uncharacterized protein</fullName>
    </submittedName>
</protein>
<reference evidence="1" key="1">
    <citation type="submission" date="2018-02" db="EMBL/GenBank/DDBJ databases">
        <title>Rhizophora mucronata_Transcriptome.</title>
        <authorList>
            <person name="Meera S.P."/>
            <person name="Sreeshan A."/>
            <person name="Augustine A."/>
        </authorList>
    </citation>
    <scope>NUCLEOTIDE SEQUENCE</scope>
    <source>
        <tissue evidence="1">Leaf</tissue>
    </source>
</reference>
<dbReference type="AlphaFoldDB" id="A0A2P2J265"/>
<proteinExistence type="predicted"/>
<evidence type="ECO:0000313" key="1">
    <source>
        <dbReference type="EMBL" id="MBW87560.1"/>
    </source>
</evidence>